<dbReference type="GO" id="GO:0061630">
    <property type="term" value="F:ubiquitin protein ligase activity"/>
    <property type="evidence" value="ECO:0007669"/>
    <property type="project" value="TreeGrafter"/>
</dbReference>
<feature type="transmembrane region" description="Helical" evidence="3">
    <location>
        <begin position="377"/>
        <end position="400"/>
    </location>
</feature>
<evidence type="ECO:0000256" key="2">
    <source>
        <dbReference type="SAM" id="MobiDB-lite"/>
    </source>
</evidence>
<evidence type="ECO:0000256" key="1">
    <source>
        <dbReference type="PROSITE-ProRule" id="PRU00175"/>
    </source>
</evidence>
<evidence type="ECO:0000313" key="6">
    <source>
        <dbReference type="Proteomes" id="UP001212997"/>
    </source>
</evidence>
<keyword evidence="3" id="KW-0472">Membrane</keyword>
<gene>
    <name evidence="5" type="ORF">NLI96_g6479</name>
</gene>
<dbReference type="CDD" id="cd16616">
    <property type="entry name" value="mRING-HC-C4C4_Asi1p-like"/>
    <property type="match status" value="1"/>
</dbReference>
<keyword evidence="1" id="KW-0479">Metal-binding</keyword>
<dbReference type="Pfam" id="PF13920">
    <property type="entry name" value="zf-C3HC4_3"/>
    <property type="match status" value="1"/>
</dbReference>
<keyword evidence="3" id="KW-1133">Transmembrane helix</keyword>
<reference evidence="5" key="1">
    <citation type="submission" date="2022-07" db="EMBL/GenBank/DDBJ databases">
        <title>Genome Sequence of Physisporinus lineatus.</title>
        <authorList>
            <person name="Buettner E."/>
        </authorList>
    </citation>
    <scope>NUCLEOTIDE SEQUENCE</scope>
    <source>
        <strain evidence="5">VT162</strain>
    </source>
</reference>
<dbReference type="EMBL" id="JANAWD010000238">
    <property type="protein sequence ID" value="KAJ3483180.1"/>
    <property type="molecule type" value="Genomic_DNA"/>
</dbReference>
<dbReference type="GO" id="GO:0016567">
    <property type="term" value="P:protein ubiquitination"/>
    <property type="evidence" value="ECO:0007669"/>
    <property type="project" value="TreeGrafter"/>
</dbReference>
<accession>A0AAD5V5P7</accession>
<feature type="region of interest" description="Disordered" evidence="2">
    <location>
        <begin position="627"/>
        <end position="654"/>
    </location>
</feature>
<dbReference type="Gene3D" id="3.30.40.10">
    <property type="entry name" value="Zinc/RING finger domain, C3HC4 (zinc finger)"/>
    <property type="match status" value="1"/>
</dbReference>
<proteinExistence type="predicted"/>
<dbReference type="PROSITE" id="PS50089">
    <property type="entry name" value="ZF_RING_2"/>
    <property type="match status" value="1"/>
</dbReference>
<feature type="transmembrane region" description="Helical" evidence="3">
    <location>
        <begin position="84"/>
        <end position="104"/>
    </location>
</feature>
<feature type="transmembrane region" description="Helical" evidence="3">
    <location>
        <begin position="326"/>
        <end position="346"/>
    </location>
</feature>
<comment type="caution">
    <text evidence="5">The sequence shown here is derived from an EMBL/GenBank/DDBJ whole genome shotgun (WGS) entry which is preliminary data.</text>
</comment>
<evidence type="ECO:0000259" key="4">
    <source>
        <dbReference type="PROSITE" id="PS50089"/>
    </source>
</evidence>
<organism evidence="5 6">
    <name type="scientific">Meripilus lineatus</name>
    <dbReference type="NCBI Taxonomy" id="2056292"/>
    <lineage>
        <taxon>Eukaryota</taxon>
        <taxon>Fungi</taxon>
        <taxon>Dikarya</taxon>
        <taxon>Basidiomycota</taxon>
        <taxon>Agaricomycotina</taxon>
        <taxon>Agaricomycetes</taxon>
        <taxon>Polyporales</taxon>
        <taxon>Meripilaceae</taxon>
        <taxon>Meripilus</taxon>
    </lineage>
</organism>
<dbReference type="AlphaFoldDB" id="A0AAD5V5P7"/>
<dbReference type="InterPro" id="IPR001841">
    <property type="entry name" value="Znf_RING"/>
</dbReference>
<feature type="transmembrane region" description="Helical" evidence="3">
    <location>
        <begin position="176"/>
        <end position="194"/>
    </location>
</feature>
<evidence type="ECO:0000256" key="3">
    <source>
        <dbReference type="SAM" id="Phobius"/>
    </source>
</evidence>
<feature type="domain" description="RING-type" evidence="4">
    <location>
        <begin position="769"/>
        <end position="812"/>
    </location>
</feature>
<protein>
    <recommendedName>
        <fullName evidence="4">RING-type domain-containing protein</fullName>
    </recommendedName>
</protein>
<feature type="transmembrane region" description="Helical" evidence="3">
    <location>
        <begin position="566"/>
        <end position="583"/>
    </location>
</feature>
<dbReference type="GO" id="GO:0006511">
    <property type="term" value="P:ubiquitin-dependent protein catabolic process"/>
    <property type="evidence" value="ECO:0007669"/>
    <property type="project" value="TreeGrafter"/>
</dbReference>
<dbReference type="PANTHER" id="PTHR22696:SF1">
    <property type="entry name" value="E3 UBIQUITIN-PROTEIN LIGASE RNF26"/>
    <property type="match status" value="1"/>
</dbReference>
<keyword evidence="6" id="KW-1185">Reference proteome</keyword>
<evidence type="ECO:0000313" key="5">
    <source>
        <dbReference type="EMBL" id="KAJ3483180.1"/>
    </source>
</evidence>
<sequence>MVDIQLEGALGIYNITASLATRLLRFPSSLIAKVRQLDDILDQAASSGGVYANSMGSPTTDFKLVYNHSKQRMLDSSGAKGVPGLWGFLTSGYFLGLLMMAFILHRIHNIVVVPPRPMQQNIRSPQRTFRPYHYRITRSQQIRNFLWSIPSRLSNTVLPLDLSSTLSRFLFRIPSIYLLGKAIVLWGVLFLQGAEVYPASAEPLSWDKWEWVGRLGEWAIRKPVDEVAWSTFTSVCTAVFVGALTSGIEGVNTQSNPQFNLFAFSFVLYLYSSPTMHVENNSGLGEFRFPSRPDKHVIVTILLPLLQLMMIHCLEVKRAWARLRLVPTALVGIVTLIHFHLVIWWFHPSSFVSSLDNAAQIKITGRPHSPSVYPLPNYVPCLVESFLLFSTLVTISLNVITQILTTGSVSQPIFGVGSGGDQGGRVRGGMRGVGRRPRWDEDWTVVLFRLGTESLEATSLVGLGYEVGAVGIGRGRDTLMRGRTWMVDLGMLNEEGYVDDIGDEDGIVELDRSGVLSLRSQNRGPRPRMGLENEIRRVRPSKVNGGSKFWVESVFDFTWRKEMVKFLKAVMFFWLGIGGFIFGKRRNAHSVEDRAEADRVGNQGREEVDTDEVLYHKFLRGDVWADDEDDDQDFDPDSVDLNNDDLSDLGSDDEHFEEVGTSEHKAKDETVDLYTDLSNSVVAVASSSSTMDSISAPVLLAHLTHSFSSPLTRRGYSQLVARRPRPSRLGDGYDDDDEWDEYLRQRRELMLRNQAASPAGEDEKGARTCVICTVEPREIICWPCRCLALCDDCRENLASRSTASKHSCPCCRRPVEGYSRIYIP</sequence>
<name>A0AAD5V5P7_9APHY</name>
<keyword evidence="1" id="KW-0862">Zinc</keyword>
<dbReference type="PANTHER" id="PTHR22696">
    <property type="entry name" value="E3 UBIQUITIN-PROTEIN LIGASE RNF26"/>
    <property type="match status" value="1"/>
</dbReference>
<dbReference type="InterPro" id="IPR013083">
    <property type="entry name" value="Znf_RING/FYVE/PHD"/>
</dbReference>
<dbReference type="GO" id="GO:0008270">
    <property type="term" value="F:zinc ion binding"/>
    <property type="evidence" value="ECO:0007669"/>
    <property type="project" value="UniProtKB-KW"/>
</dbReference>
<feature type="transmembrane region" description="Helical" evidence="3">
    <location>
        <begin position="296"/>
        <end position="314"/>
    </location>
</feature>
<feature type="transmembrane region" description="Helical" evidence="3">
    <location>
        <begin position="227"/>
        <end position="247"/>
    </location>
</feature>
<feature type="transmembrane region" description="Helical" evidence="3">
    <location>
        <begin position="259"/>
        <end position="276"/>
    </location>
</feature>
<keyword evidence="3" id="KW-0812">Transmembrane</keyword>
<keyword evidence="1" id="KW-0863">Zinc-finger</keyword>
<dbReference type="Proteomes" id="UP001212997">
    <property type="component" value="Unassembled WGS sequence"/>
</dbReference>